<reference evidence="2 3" key="1">
    <citation type="submission" date="2016-09" db="EMBL/GenBank/DDBJ databases">
        <authorList>
            <person name="Capua I."/>
            <person name="De Benedictis P."/>
            <person name="Joannis T."/>
            <person name="Lombin L.H."/>
            <person name="Cattoli G."/>
        </authorList>
    </citation>
    <scope>NUCLEOTIDE SEQUENCE [LARGE SCALE GENOMIC DNA]</scope>
    <source>
        <strain evidence="2 3">IMI 309357</strain>
    </source>
</reference>
<evidence type="ECO:0000313" key="3">
    <source>
        <dbReference type="Proteomes" id="UP000176998"/>
    </source>
</evidence>
<dbReference type="RefSeq" id="XP_022479290.1">
    <property type="nucleotide sequence ID" value="XM_022614078.1"/>
</dbReference>
<feature type="transmembrane region" description="Helical" evidence="1">
    <location>
        <begin position="33"/>
        <end position="54"/>
    </location>
</feature>
<dbReference type="Proteomes" id="UP000176998">
    <property type="component" value="Unassembled WGS sequence"/>
</dbReference>
<proteinExistence type="predicted"/>
<evidence type="ECO:0000313" key="2">
    <source>
        <dbReference type="EMBL" id="OHF02148.1"/>
    </source>
</evidence>
<comment type="caution">
    <text evidence="2">The sequence shown here is derived from an EMBL/GenBank/DDBJ whole genome shotgun (WGS) entry which is preliminary data.</text>
</comment>
<keyword evidence="3" id="KW-1185">Reference proteome</keyword>
<sequence>MDWNGGYLPILSFVSFCLLTQNTSIFSRYALTFWSVIILCFSKEISYHILPLALRFRMWLDAARQKRYRVR</sequence>
<keyword evidence="1" id="KW-0812">Transmembrane</keyword>
<keyword evidence="1" id="KW-1133">Transmembrane helix</keyword>
<name>A0A1G4BLH0_9PEZI</name>
<feature type="transmembrane region" description="Helical" evidence="1">
    <location>
        <begin position="7"/>
        <end position="27"/>
    </location>
</feature>
<evidence type="ECO:0000256" key="1">
    <source>
        <dbReference type="SAM" id="Phobius"/>
    </source>
</evidence>
<dbReference type="OrthoDB" id="10563798at2759"/>
<dbReference type="AlphaFoldDB" id="A0A1G4BLH0"/>
<protein>
    <submittedName>
        <fullName evidence="2">Uncharacterized protein</fullName>
    </submittedName>
</protein>
<dbReference type="GeneID" id="34555588"/>
<gene>
    <name evidence="2" type="ORF">CORC01_02428</name>
</gene>
<dbReference type="EMBL" id="MJBS01000014">
    <property type="protein sequence ID" value="OHF02148.1"/>
    <property type="molecule type" value="Genomic_DNA"/>
</dbReference>
<keyword evidence="1" id="KW-0472">Membrane</keyword>
<organism evidence="2 3">
    <name type="scientific">Colletotrichum orchidophilum</name>
    <dbReference type="NCBI Taxonomy" id="1209926"/>
    <lineage>
        <taxon>Eukaryota</taxon>
        <taxon>Fungi</taxon>
        <taxon>Dikarya</taxon>
        <taxon>Ascomycota</taxon>
        <taxon>Pezizomycotina</taxon>
        <taxon>Sordariomycetes</taxon>
        <taxon>Hypocreomycetidae</taxon>
        <taxon>Glomerellales</taxon>
        <taxon>Glomerellaceae</taxon>
        <taxon>Colletotrichum</taxon>
    </lineage>
</organism>
<accession>A0A1G4BLH0</accession>